<dbReference type="Proteomes" id="UP000659388">
    <property type="component" value="Unassembled WGS sequence"/>
</dbReference>
<proteinExistence type="predicted"/>
<sequence>MYCSIGEAFGQPSLKASNIVLLALLISGANQFIAKISDSPFKNDLKRYELSEMRERYYLRIN</sequence>
<gene>
    <name evidence="1" type="ORF">JL102_15825</name>
</gene>
<organism evidence="1 2">
    <name type="scientific">Fulvivirga sediminis</name>
    <dbReference type="NCBI Taxonomy" id="2803949"/>
    <lineage>
        <taxon>Bacteria</taxon>
        <taxon>Pseudomonadati</taxon>
        <taxon>Bacteroidota</taxon>
        <taxon>Cytophagia</taxon>
        <taxon>Cytophagales</taxon>
        <taxon>Fulvivirgaceae</taxon>
        <taxon>Fulvivirga</taxon>
    </lineage>
</organism>
<protein>
    <submittedName>
        <fullName evidence="1">Uncharacterized protein</fullName>
    </submittedName>
</protein>
<name>A0A937FBW2_9BACT</name>
<dbReference type="RefSeq" id="WP_202245400.1">
    <property type="nucleotide sequence ID" value="NZ_JAESIY010000008.1"/>
</dbReference>
<accession>A0A937FBW2</accession>
<dbReference type="AlphaFoldDB" id="A0A937FBW2"/>
<evidence type="ECO:0000313" key="2">
    <source>
        <dbReference type="Proteomes" id="UP000659388"/>
    </source>
</evidence>
<dbReference type="EMBL" id="JAESIY010000008">
    <property type="protein sequence ID" value="MBL3657618.1"/>
    <property type="molecule type" value="Genomic_DNA"/>
</dbReference>
<comment type="caution">
    <text evidence="1">The sequence shown here is derived from an EMBL/GenBank/DDBJ whole genome shotgun (WGS) entry which is preliminary data.</text>
</comment>
<reference evidence="1" key="1">
    <citation type="submission" date="2021-01" db="EMBL/GenBank/DDBJ databases">
        <title>Fulvivirga kasyanovii gen. nov., sp nov., a novel member of the phylum Bacteroidetes isolated from seawater in a mussel farm.</title>
        <authorList>
            <person name="Zhao L.-H."/>
            <person name="Wang Z.-J."/>
        </authorList>
    </citation>
    <scope>NUCLEOTIDE SEQUENCE</scope>
    <source>
        <strain evidence="1">2943</strain>
    </source>
</reference>
<keyword evidence="2" id="KW-1185">Reference proteome</keyword>
<evidence type="ECO:0000313" key="1">
    <source>
        <dbReference type="EMBL" id="MBL3657618.1"/>
    </source>
</evidence>